<evidence type="ECO:0000256" key="5">
    <source>
        <dbReference type="ARBA" id="ARBA00022692"/>
    </source>
</evidence>
<evidence type="ECO:0000256" key="6">
    <source>
        <dbReference type="ARBA" id="ARBA00022989"/>
    </source>
</evidence>
<comment type="subcellular location">
    <subcellularLocation>
        <location evidence="1">Membrane</location>
        <topology evidence="1">Multi-pass membrane protein</topology>
    </subcellularLocation>
</comment>
<dbReference type="PANTHER" id="PTHR34975:SF2">
    <property type="entry name" value="SPORE GERMINATION PROTEIN A2"/>
    <property type="match status" value="1"/>
</dbReference>
<feature type="transmembrane region" description="Helical" evidence="8">
    <location>
        <begin position="216"/>
        <end position="237"/>
    </location>
</feature>
<name>A0A6I0EXN0_9FIRM</name>
<reference evidence="9 10" key="1">
    <citation type="submission" date="2019-10" db="EMBL/GenBank/DDBJ databases">
        <title>Whole-genome sequence of the extremophile Heliorestis acidaminivorans DSM 24790.</title>
        <authorList>
            <person name="Kyndt J.A."/>
            <person name="Meyer T.E."/>
        </authorList>
    </citation>
    <scope>NUCLEOTIDE SEQUENCE [LARGE SCALE GENOMIC DNA]</scope>
    <source>
        <strain evidence="9 10">DSM 24790</strain>
    </source>
</reference>
<feature type="transmembrane region" description="Helical" evidence="8">
    <location>
        <begin position="39"/>
        <end position="61"/>
    </location>
</feature>
<dbReference type="OrthoDB" id="1675410at2"/>
<accession>A0A6I0EXN0</accession>
<proteinExistence type="inferred from homology"/>
<dbReference type="EMBL" id="WBXO01000001">
    <property type="protein sequence ID" value="KAB2954549.1"/>
    <property type="molecule type" value="Genomic_DNA"/>
</dbReference>
<evidence type="ECO:0000256" key="2">
    <source>
        <dbReference type="ARBA" id="ARBA00007998"/>
    </source>
</evidence>
<evidence type="ECO:0000256" key="3">
    <source>
        <dbReference type="ARBA" id="ARBA00022448"/>
    </source>
</evidence>
<evidence type="ECO:0000313" key="10">
    <source>
        <dbReference type="Proteomes" id="UP000468766"/>
    </source>
</evidence>
<protein>
    <submittedName>
        <fullName evidence="9">GerAB/ArcD/ProY family transporter</fullName>
    </submittedName>
</protein>
<evidence type="ECO:0000256" key="1">
    <source>
        <dbReference type="ARBA" id="ARBA00004141"/>
    </source>
</evidence>
<gene>
    <name evidence="9" type="ORF">F9B85_02415</name>
</gene>
<dbReference type="PANTHER" id="PTHR34975">
    <property type="entry name" value="SPORE GERMINATION PROTEIN A2"/>
    <property type="match status" value="1"/>
</dbReference>
<feature type="transmembrane region" description="Helical" evidence="8">
    <location>
        <begin position="306"/>
        <end position="326"/>
    </location>
</feature>
<dbReference type="RefSeq" id="WP_151618096.1">
    <property type="nucleotide sequence ID" value="NZ_WBXO01000001.1"/>
</dbReference>
<dbReference type="GO" id="GO:0009847">
    <property type="term" value="P:spore germination"/>
    <property type="evidence" value="ECO:0007669"/>
    <property type="project" value="InterPro"/>
</dbReference>
<feature type="transmembrane region" description="Helical" evidence="8">
    <location>
        <begin position="184"/>
        <end position="204"/>
    </location>
</feature>
<keyword evidence="4" id="KW-0309">Germination</keyword>
<keyword evidence="3" id="KW-0813">Transport</keyword>
<organism evidence="9 10">
    <name type="scientific">Heliorestis acidaminivorans</name>
    <dbReference type="NCBI Taxonomy" id="553427"/>
    <lineage>
        <taxon>Bacteria</taxon>
        <taxon>Bacillati</taxon>
        <taxon>Bacillota</taxon>
        <taxon>Clostridia</taxon>
        <taxon>Eubacteriales</taxon>
        <taxon>Heliobacteriaceae</taxon>
        <taxon>Heliorestis</taxon>
    </lineage>
</organism>
<feature type="transmembrane region" description="Helical" evidence="8">
    <location>
        <begin position="338"/>
        <end position="356"/>
    </location>
</feature>
<dbReference type="AlphaFoldDB" id="A0A6I0EXN0"/>
<feature type="transmembrane region" description="Helical" evidence="8">
    <location>
        <begin position="270"/>
        <end position="294"/>
    </location>
</feature>
<sequence>MKKPGMLGTFELFLLLWLYSTSTILLALPRIYAQDGQSALWLLPIISYLYLLPFIWVIIKLRDYFPDKILVEIPVILFGRWAGYLVGWPLAFYILFVTAMALREFTDVVNYIILPETPSWALLLPFLIASAYGAYKGPEAISRANVILLPLTLGAFIFLLFSSFTQAELYFLAPILGPGLDELLISAFLRLSVFIEVAILMALYPNIRSGKALRFVAFYGMAFSAFFMALVLLAYGLNFPFANTQLIGSPLFQLVRNINWGRFLQNLESLFVFTTVLMMIIKISLSLYIAVITFAKTIESPFYQPYVFPFAFITYLYTFMPTDYLTAVKWEYEFLRPYGFISLFILASFLLAVAAWRKKKRPRKKRSLKREPTAL</sequence>
<keyword evidence="5 8" id="KW-0812">Transmembrane</keyword>
<feature type="transmembrane region" description="Helical" evidence="8">
    <location>
        <begin position="117"/>
        <end position="135"/>
    </location>
</feature>
<dbReference type="InterPro" id="IPR004761">
    <property type="entry name" value="Spore_GerAB"/>
</dbReference>
<feature type="transmembrane region" description="Helical" evidence="8">
    <location>
        <begin position="81"/>
        <end position="102"/>
    </location>
</feature>
<keyword evidence="7 8" id="KW-0472">Membrane</keyword>
<keyword evidence="6 8" id="KW-1133">Transmembrane helix</keyword>
<comment type="caution">
    <text evidence="9">The sequence shown here is derived from an EMBL/GenBank/DDBJ whole genome shotgun (WGS) entry which is preliminary data.</text>
</comment>
<evidence type="ECO:0000256" key="7">
    <source>
        <dbReference type="ARBA" id="ARBA00023136"/>
    </source>
</evidence>
<evidence type="ECO:0000256" key="4">
    <source>
        <dbReference type="ARBA" id="ARBA00022544"/>
    </source>
</evidence>
<dbReference type="GO" id="GO:0016020">
    <property type="term" value="C:membrane"/>
    <property type="evidence" value="ECO:0007669"/>
    <property type="project" value="UniProtKB-SubCell"/>
</dbReference>
<comment type="similarity">
    <text evidence="2">Belongs to the amino acid-polyamine-organocation (APC) superfamily. Spore germination protein (SGP) (TC 2.A.3.9) family.</text>
</comment>
<dbReference type="NCBIfam" id="TIGR00912">
    <property type="entry name" value="2A0309"/>
    <property type="match status" value="1"/>
</dbReference>
<dbReference type="Pfam" id="PF03845">
    <property type="entry name" value="Spore_permease"/>
    <property type="match status" value="1"/>
</dbReference>
<evidence type="ECO:0000313" key="9">
    <source>
        <dbReference type="EMBL" id="KAB2954549.1"/>
    </source>
</evidence>
<feature type="transmembrane region" description="Helical" evidence="8">
    <location>
        <begin position="147"/>
        <end position="164"/>
    </location>
</feature>
<dbReference type="Proteomes" id="UP000468766">
    <property type="component" value="Unassembled WGS sequence"/>
</dbReference>
<feature type="transmembrane region" description="Helical" evidence="8">
    <location>
        <begin position="12"/>
        <end position="33"/>
    </location>
</feature>
<keyword evidence="10" id="KW-1185">Reference proteome</keyword>
<evidence type="ECO:0000256" key="8">
    <source>
        <dbReference type="SAM" id="Phobius"/>
    </source>
</evidence>